<evidence type="ECO:0000313" key="3">
    <source>
        <dbReference type="Proteomes" id="UP001470230"/>
    </source>
</evidence>
<reference evidence="2 3" key="1">
    <citation type="submission" date="2024-04" db="EMBL/GenBank/DDBJ databases">
        <title>Tritrichomonas musculus Genome.</title>
        <authorList>
            <person name="Alves-Ferreira E."/>
            <person name="Grigg M."/>
            <person name="Lorenzi H."/>
            <person name="Galac M."/>
        </authorList>
    </citation>
    <scope>NUCLEOTIDE SEQUENCE [LARGE SCALE GENOMIC DNA]</scope>
    <source>
        <strain evidence="2 3">EAF2021</strain>
    </source>
</reference>
<accession>A0ABR2H158</accession>
<evidence type="ECO:0000259" key="1">
    <source>
        <dbReference type="PROSITE" id="PS50222"/>
    </source>
</evidence>
<gene>
    <name evidence="2" type="ORF">M9Y10_031945</name>
</gene>
<protein>
    <submittedName>
        <fullName evidence="2">Calcium-binding component of the spindle pole body (SPB) half-bridge</fullName>
    </submittedName>
</protein>
<evidence type="ECO:0000313" key="2">
    <source>
        <dbReference type="EMBL" id="KAK8839586.1"/>
    </source>
</evidence>
<dbReference type="SUPFAM" id="SSF47473">
    <property type="entry name" value="EF-hand"/>
    <property type="match status" value="1"/>
</dbReference>
<sequence>MSNRSIINDSKKSNKSYYQFSDDQIMKIHEVFDLFDVNKDGFIPESGIHAALCGLGIYTTKNEIYGIICIDTHGTKAVNFQQFKQYVSKFMNDSEMRQITY</sequence>
<proteinExistence type="predicted"/>
<dbReference type="Proteomes" id="UP001470230">
    <property type="component" value="Unassembled WGS sequence"/>
</dbReference>
<dbReference type="InterPro" id="IPR011992">
    <property type="entry name" value="EF-hand-dom_pair"/>
</dbReference>
<dbReference type="EMBL" id="JAPFFF010000051">
    <property type="protein sequence ID" value="KAK8839586.1"/>
    <property type="molecule type" value="Genomic_DNA"/>
</dbReference>
<dbReference type="Pfam" id="PF13499">
    <property type="entry name" value="EF-hand_7"/>
    <property type="match status" value="1"/>
</dbReference>
<keyword evidence="3" id="KW-1185">Reference proteome</keyword>
<dbReference type="Gene3D" id="1.10.238.10">
    <property type="entry name" value="EF-hand"/>
    <property type="match status" value="1"/>
</dbReference>
<comment type="caution">
    <text evidence="2">The sequence shown here is derived from an EMBL/GenBank/DDBJ whole genome shotgun (WGS) entry which is preliminary data.</text>
</comment>
<feature type="domain" description="EF-hand" evidence="1">
    <location>
        <begin position="23"/>
        <end position="58"/>
    </location>
</feature>
<organism evidence="2 3">
    <name type="scientific">Tritrichomonas musculus</name>
    <dbReference type="NCBI Taxonomy" id="1915356"/>
    <lineage>
        <taxon>Eukaryota</taxon>
        <taxon>Metamonada</taxon>
        <taxon>Parabasalia</taxon>
        <taxon>Tritrichomonadida</taxon>
        <taxon>Tritrichomonadidae</taxon>
        <taxon>Tritrichomonas</taxon>
    </lineage>
</organism>
<dbReference type="PROSITE" id="PS50222">
    <property type="entry name" value="EF_HAND_2"/>
    <property type="match status" value="1"/>
</dbReference>
<name>A0ABR2H158_9EUKA</name>
<dbReference type="InterPro" id="IPR002048">
    <property type="entry name" value="EF_hand_dom"/>
</dbReference>